<dbReference type="SMART" id="SM01043">
    <property type="entry name" value="BTAD"/>
    <property type="match status" value="1"/>
</dbReference>
<gene>
    <name evidence="5" type="ORF">E1292_17190</name>
</gene>
<dbReference type="AlphaFoldDB" id="A0A4R4VY18"/>
<evidence type="ECO:0000256" key="3">
    <source>
        <dbReference type="SAM" id="MobiDB-lite"/>
    </source>
</evidence>
<dbReference type="SUPFAM" id="SSF48452">
    <property type="entry name" value="TPR-like"/>
    <property type="match status" value="1"/>
</dbReference>
<feature type="domain" description="Bacterial transcriptional activator" evidence="4">
    <location>
        <begin position="4"/>
        <end position="111"/>
    </location>
</feature>
<dbReference type="PANTHER" id="PTHR35807:SF1">
    <property type="entry name" value="TRANSCRIPTIONAL REGULATOR REDD"/>
    <property type="match status" value="1"/>
</dbReference>
<dbReference type="GO" id="GO:0006355">
    <property type="term" value="P:regulation of DNA-templated transcription"/>
    <property type="evidence" value="ECO:0007669"/>
    <property type="project" value="TreeGrafter"/>
</dbReference>
<dbReference type="Pfam" id="PF03704">
    <property type="entry name" value="BTAD"/>
    <property type="match status" value="1"/>
</dbReference>
<accession>A0A4R4VY18</accession>
<proteinExistence type="predicted"/>
<protein>
    <recommendedName>
        <fullName evidence="4">Bacterial transcriptional activator domain-containing protein</fullName>
    </recommendedName>
</protein>
<dbReference type="Gene3D" id="1.25.40.10">
    <property type="entry name" value="Tetratricopeptide repeat domain"/>
    <property type="match status" value="1"/>
</dbReference>
<sequence>MAWRTRRGHAAGERGARPCRRGEGAAYAGAPRPRGGEDRPRPPQEAIDDICRLLAEEQLRERAWYLLILALARTGRRDKALDAYQRARHALVAELGVEPGADLRRLQAMILDGKLQPVALGSPRGGICQLPLDIADFVGRREELAAAAGTLCREHGRAEAAPPARKPPTPTVPVCVVSGQGGRRGDGCGCQHAQADAQRDQRTPQVDLLSGGARPCRRTARS</sequence>
<dbReference type="InterPro" id="IPR051677">
    <property type="entry name" value="AfsR-DnrI-RedD_regulator"/>
</dbReference>
<keyword evidence="6" id="KW-1185">Reference proteome</keyword>
<name>A0A4R4VY18_9ACTN</name>
<comment type="caution">
    <text evidence="5">The sequence shown here is derived from an EMBL/GenBank/DDBJ whole genome shotgun (WGS) entry which is preliminary data.</text>
</comment>
<keyword evidence="1" id="KW-0805">Transcription regulation</keyword>
<dbReference type="PANTHER" id="PTHR35807">
    <property type="entry name" value="TRANSCRIPTIONAL REGULATOR REDD-RELATED"/>
    <property type="match status" value="1"/>
</dbReference>
<dbReference type="InterPro" id="IPR011990">
    <property type="entry name" value="TPR-like_helical_dom_sf"/>
</dbReference>
<dbReference type="GO" id="GO:0003677">
    <property type="term" value="F:DNA binding"/>
    <property type="evidence" value="ECO:0007669"/>
    <property type="project" value="TreeGrafter"/>
</dbReference>
<evidence type="ECO:0000259" key="4">
    <source>
        <dbReference type="SMART" id="SM01043"/>
    </source>
</evidence>
<evidence type="ECO:0000256" key="1">
    <source>
        <dbReference type="ARBA" id="ARBA00023015"/>
    </source>
</evidence>
<feature type="compositionally biased region" description="Basic and acidic residues" evidence="3">
    <location>
        <begin position="10"/>
        <end position="23"/>
    </location>
</feature>
<reference evidence="5 6" key="1">
    <citation type="submission" date="2019-03" db="EMBL/GenBank/DDBJ databases">
        <title>Draft genome sequences of novel Actinobacteria.</title>
        <authorList>
            <person name="Sahin N."/>
            <person name="Ay H."/>
            <person name="Saygin H."/>
        </authorList>
    </citation>
    <scope>NUCLEOTIDE SEQUENCE [LARGE SCALE GENOMIC DNA]</scope>
    <source>
        <strain evidence="5 6">KC310</strain>
    </source>
</reference>
<organism evidence="5 6">
    <name type="scientific">Nonomuraea deserti</name>
    <dbReference type="NCBI Taxonomy" id="1848322"/>
    <lineage>
        <taxon>Bacteria</taxon>
        <taxon>Bacillati</taxon>
        <taxon>Actinomycetota</taxon>
        <taxon>Actinomycetes</taxon>
        <taxon>Streptosporangiales</taxon>
        <taxon>Streptosporangiaceae</taxon>
        <taxon>Nonomuraea</taxon>
    </lineage>
</organism>
<dbReference type="InterPro" id="IPR005158">
    <property type="entry name" value="BTAD"/>
</dbReference>
<feature type="region of interest" description="Disordered" evidence="3">
    <location>
        <begin position="182"/>
        <end position="222"/>
    </location>
</feature>
<keyword evidence="2" id="KW-0804">Transcription</keyword>
<feature type="region of interest" description="Disordered" evidence="3">
    <location>
        <begin position="1"/>
        <end position="43"/>
    </location>
</feature>
<dbReference type="Proteomes" id="UP000295258">
    <property type="component" value="Unassembled WGS sequence"/>
</dbReference>
<evidence type="ECO:0000313" key="6">
    <source>
        <dbReference type="Proteomes" id="UP000295258"/>
    </source>
</evidence>
<dbReference type="EMBL" id="SMKO01000039">
    <property type="protein sequence ID" value="TDD05400.1"/>
    <property type="molecule type" value="Genomic_DNA"/>
</dbReference>
<evidence type="ECO:0000256" key="2">
    <source>
        <dbReference type="ARBA" id="ARBA00023163"/>
    </source>
</evidence>
<feature type="compositionally biased region" description="Low complexity" evidence="3">
    <location>
        <begin position="24"/>
        <end position="33"/>
    </location>
</feature>
<evidence type="ECO:0000313" key="5">
    <source>
        <dbReference type="EMBL" id="TDD05400.1"/>
    </source>
</evidence>